<dbReference type="InterPro" id="IPR006527">
    <property type="entry name" value="F-box-assoc_dom_typ1"/>
</dbReference>
<dbReference type="InterPro" id="IPR036047">
    <property type="entry name" value="F-box-like_dom_sf"/>
</dbReference>
<sequence length="375" mass="43360">MSNYHLPFDVITNTILPRLAVKSLIRFTSTCKTWKSIIQSPQFVAAHLNLNRSEPKRLCLALNLDVCHIVDSNTLTELTRFSFSPSAFLFYHCVDELVMIWIDRCPYPECLIWNPSIRRSKTIDLSPHRKIRDSKFDPYSECRHILYGLGYDELTHDHILVMVVYAMFDSDNGRLAADSAIEVNVYSLRTGTWRSVSSSPERQLIGFSGKDSVFLNGAIHWFASTVVTQSFFSPRYDYLEAILVFDIKDECFREVGLSESLREFPEEYLLQFKELEGSLAALLHEIDGDGSCLWVMTEYGVVESWTRKFRFCSEVFGRYHCRFISSGMLMCEEIESEEVYNVFRNMETGQLKCIEGCKDFYTVADFVESLVLFDI</sequence>
<dbReference type="AlphaFoldDB" id="A0AAE2CY04"/>
<dbReference type="NCBIfam" id="TIGR01640">
    <property type="entry name" value="F_box_assoc_1"/>
    <property type="match status" value="1"/>
</dbReference>
<name>A0AAE2CY04_9LAMI</name>
<gene>
    <name evidence="3" type="ORF">Salat_0214700</name>
</gene>
<dbReference type="InterPro" id="IPR050796">
    <property type="entry name" value="SCF_F-box_component"/>
</dbReference>
<dbReference type="PANTHER" id="PTHR31672:SF13">
    <property type="entry name" value="F-BOX PROTEIN CPR30-LIKE"/>
    <property type="match status" value="1"/>
</dbReference>
<comment type="caution">
    <text evidence="3">The sequence shown here is derived from an EMBL/GenBank/DDBJ whole genome shotgun (WGS) entry which is preliminary data.</text>
</comment>
<dbReference type="Pfam" id="PF00646">
    <property type="entry name" value="F-box"/>
    <property type="match status" value="1"/>
</dbReference>
<reference evidence="3" key="2">
    <citation type="journal article" date="2024" name="Plant">
        <title>Genomic evolution and insights into agronomic trait innovations of Sesamum species.</title>
        <authorList>
            <person name="Miao H."/>
            <person name="Wang L."/>
            <person name="Qu L."/>
            <person name="Liu H."/>
            <person name="Sun Y."/>
            <person name="Le M."/>
            <person name="Wang Q."/>
            <person name="Wei S."/>
            <person name="Zheng Y."/>
            <person name="Lin W."/>
            <person name="Duan Y."/>
            <person name="Cao H."/>
            <person name="Xiong S."/>
            <person name="Wang X."/>
            <person name="Wei L."/>
            <person name="Li C."/>
            <person name="Ma Q."/>
            <person name="Ju M."/>
            <person name="Zhao R."/>
            <person name="Li G."/>
            <person name="Mu C."/>
            <person name="Tian Q."/>
            <person name="Mei H."/>
            <person name="Zhang T."/>
            <person name="Gao T."/>
            <person name="Zhang H."/>
        </authorList>
    </citation>
    <scope>NUCLEOTIDE SEQUENCE</scope>
    <source>
        <strain evidence="3">3651</strain>
    </source>
</reference>
<dbReference type="Pfam" id="PF07734">
    <property type="entry name" value="FBA_1"/>
    <property type="match status" value="1"/>
</dbReference>
<keyword evidence="4" id="KW-1185">Reference proteome</keyword>
<evidence type="ECO:0000259" key="1">
    <source>
        <dbReference type="Pfam" id="PF00646"/>
    </source>
</evidence>
<dbReference type="Gene3D" id="1.20.1280.50">
    <property type="match status" value="1"/>
</dbReference>
<feature type="domain" description="F-box associated beta-propeller type 1" evidence="2">
    <location>
        <begin position="85"/>
        <end position="348"/>
    </location>
</feature>
<protein>
    <recommendedName>
        <fullName evidence="5">F-box domain-containing protein</fullName>
    </recommendedName>
</protein>
<evidence type="ECO:0000313" key="3">
    <source>
        <dbReference type="EMBL" id="KAK4438801.1"/>
    </source>
</evidence>
<dbReference type="EMBL" id="JACGWO010000001">
    <property type="protein sequence ID" value="KAK4438801.1"/>
    <property type="molecule type" value="Genomic_DNA"/>
</dbReference>
<dbReference type="InterPro" id="IPR001810">
    <property type="entry name" value="F-box_dom"/>
</dbReference>
<accession>A0AAE2CY04</accession>
<dbReference type="Proteomes" id="UP001293254">
    <property type="component" value="Unassembled WGS sequence"/>
</dbReference>
<evidence type="ECO:0008006" key="5">
    <source>
        <dbReference type="Google" id="ProtNLM"/>
    </source>
</evidence>
<proteinExistence type="predicted"/>
<organism evidence="3 4">
    <name type="scientific">Sesamum alatum</name>
    <dbReference type="NCBI Taxonomy" id="300844"/>
    <lineage>
        <taxon>Eukaryota</taxon>
        <taxon>Viridiplantae</taxon>
        <taxon>Streptophyta</taxon>
        <taxon>Embryophyta</taxon>
        <taxon>Tracheophyta</taxon>
        <taxon>Spermatophyta</taxon>
        <taxon>Magnoliopsida</taxon>
        <taxon>eudicotyledons</taxon>
        <taxon>Gunneridae</taxon>
        <taxon>Pentapetalae</taxon>
        <taxon>asterids</taxon>
        <taxon>lamiids</taxon>
        <taxon>Lamiales</taxon>
        <taxon>Pedaliaceae</taxon>
        <taxon>Sesamum</taxon>
    </lineage>
</organism>
<reference evidence="3" key="1">
    <citation type="submission" date="2020-06" db="EMBL/GenBank/DDBJ databases">
        <authorList>
            <person name="Li T."/>
            <person name="Hu X."/>
            <person name="Zhang T."/>
            <person name="Song X."/>
            <person name="Zhang H."/>
            <person name="Dai N."/>
            <person name="Sheng W."/>
            <person name="Hou X."/>
            <person name="Wei L."/>
        </authorList>
    </citation>
    <scope>NUCLEOTIDE SEQUENCE</scope>
    <source>
        <strain evidence="3">3651</strain>
        <tissue evidence="3">Leaf</tissue>
    </source>
</reference>
<evidence type="ECO:0000313" key="4">
    <source>
        <dbReference type="Proteomes" id="UP001293254"/>
    </source>
</evidence>
<dbReference type="InterPro" id="IPR017451">
    <property type="entry name" value="F-box-assoc_interact_dom"/>
</dbReference>
<evidence type="ECO:0000259" key="2">
    <source>
        <dbReference type="Pfam" id="PF07734"/>
    </source>
</evidence>
<dbReference type="PANTHER" id="PTHR31672">
    <property type="entry name" value="BNACNNG10540D PROTEIN"/>
    <property type="match status" value="1"/>
</dbReference>
<dbReference type="SUPFAM" id="SSF81383">
    <property type="entry name" value="F-box domain"/>
    <property type="match status" value="1"/>
</dbReference>
<feature type="domain" description="F-box" evidence="1">
    <location>
        <begin position="11"/>
        <end position="43"/>
    </location>
</feature>